<dbReference type="SUPFAM" id="SSF58104">
    <property type="entry name" value="Methyl-accepting chemotaxis protein (MCP) signaling domain"/>
    <property type="match status" value="1"/>
</dbReference>
<evidence type="ECO:0000256" key="2">
    <source>
        <dbReference type="ARBA" id="ARBA00022475"/>
    </source>
</evidence>
<dbReference type="InterPro" id="IPR033480">
    <property type="entry name" value="sCache_2"/>
</dbReference>
<keyword evidence="6 8" id="KW-0807">Transducer</keyword>
<feature type="transmembrane region" description="Helical" evidence="9">
    <location>
        <begin position="12"/>
        <end position="32"/>
    </location>
</feature>
<dbReference type="Gene3D" id="3.30.450.20">
    <property type="entry name" value="PAS domain"/>
    <property type="match status" value="1"/>
</dbReference>
<dbReference type="InterPro" id="IPR004089">
    <property type="entry name" value="MCPsignal_dom"/>
</dbReference>
<keyword evidence="4 9" id="KW-1133">Transmembrane helix</keyword>
<protein>
    <submittedName>
        <fullName evidence="12">Chemotaxis protein</fullName>
    </submittedName>
</protein>
<dbReference type="PROSITE" id="PS50111">
    <property type="entry name" value="CHEMOTAXIS_TRANSDUC_2"/>
    <property type="match status" value="1"/>
</dbReference>
<dbReference type="RefSeq" id="WP_109953668.1">
    <property type="nucleotide sequence ID" value="NZ_CP029551.1"/>
</dbReference>
<evidence type="ECO:0000256" key="1">
    <source>
        <dbReference type="ARBA" id="ARBA00004651"/>
    </source>
</evidence>
<dbReference type="Gene3D" id="6.10.340.10">
    <property type="match status" value="1"/>
</dbReference>
<keyword evidence="3 9" id="KW-0812">Transmembrane</keyword>
<name>A0A2U8VYR6_9HYPH</name>
<dbReference type="OrthoDB" id="8482111at2"/>
<sequence>MKLGLGLKIHAVTAMALAGMLVVIGLAVHGLSGEIDGARATRTRQAVELARGILAHYEGEARAGRLTQDAARAAALGTVKTLRFAGDEYFFVVDDALRMIMHPIKPALDGKDMTGFADPNGYKLFQAMGETVRRNGAGFVAYLWPKPGAEAPVGKISYVAGFQPWGLIVGAGVYTDDTMAYLRDTVLRLGGGLFAVLALVGLVAAVIGRNVTRPVLGLAEAMARVARGEHTAIPGRDRGDEIGSMARALEVVRDAAAGKAELEAQARDQARSQIDHGQRLEAGIDAFREAVQGSLAGLARDTDTMQATARTLSGIAARSATEASAATASSISTAHNVTAVAGATEELSSSIQEIARQVEGATGVVRRGAAMGERSAEQVDHLSQSAARIGAVVATVQAIASQTNLLALNATIEAARAGEAGRGFAVVAAEVKELANQTAQATEEIVGYVAEIQASTRAAVEGIHALTGVMREIDGVTVAVAGSIDQQDSAAREIASSIGSAASGTDTLARAMRLATQAADETQGAAGSMLTVSDSLGQQSRAIEQQVRAFLDALRDPGARAA</sequence>
<organism evidence="12 13">
    <name type="scientific">Methylobacterium radiodurans</name>
    <dbReference type="NCBI Taxonomy" id="2202828"/>
    <lineage>
        <taxon>Bacteria</taxon>
        <taxon>Pseudomonadati</taxon>
        <taxon>Pseudomonadota</taxon>
        <taxon>Alphaproteobacteria</taxon>
        <taxon>Hyphomicrobiales</taxon>
        <taxon>Methylobacteriaceae</taxon>
        <taxon>Methylobacterium</taxon>
    </lineage>
</organism>
<evidence type="ECO:0000256" key="3">
    <source>
        <dbReference type="ARBA" id="ARBA00022692"/>
    </source>
</evidence>
<evidence type="ECO:0000259" key="11">
    <source>
        <dbReference type="PROSITE" id="PS50885"/>
    </source>
</evidence>
<keyword evidence="2" id="KW-1003">Cell membrane</keyword>
<dbReference type="Pfam" id="PF17200">
    <property type="entry name" value="sCache_2"/>
    <property type="match status" value="1"/>
</dbReference>
<feature type="transmembrane region" description="Helical" evidence="9">
    <location>
        <begin position="186"/>
        <end position="207"/>
    </location>
</feature>
<evidence type="ECO:0000256" key="9">
    <source>
        <dbReference type="SAM" id="Phobius"/>
    </source>
</evidence>
<dbReference type="SMART" id="SM00283">
    <property type="entry name" value="MA"/>
    <property type="match status" value="1"/>
</dbReference>
<feature type="domain" description="Methyl-accepting transducer" evidence="10">
    <location>
        <begin position="301"/>
        <end position="530"/>
    </location>
</feature>
<comment type="similarity">
    <text evidence="7">Belongs to the methyl-accepting chemotaxis (MCP) protein family.</text>
</comment>
<dbReference type="SMART" id="SM00304">
    <property type="entry name" value="HAMP"/>
    <property type="match status" value="1"/>
</dbReference>
<evidence type="ECO:0000256" key="4">
    <source>
        <dbReference type="ARBA" id="ARBA00022989"/>
    </source>
</evidence>
<evidence type="ECO:0000256" key="5">
    <source>
        <dbReference type="ARBA" id="ARBA00023136"/>
    </source>
</evidence>
<comment type="subcellular location">
    <subcellularLocation>
        <location evidence="1">Cell membrane</location>
        <topology evidence="1">Multi-pass membrane protein</topology>
    </subcellularLocation>
</comment>
<keyword evidence="5 9" id="KW-0472">Membrane</keyword>
<dbReference type="Pfam" id="PF00015">
    <property type="entry name" value="MCPsignal"/>
    <property type="match status" value="1"/>
</dbReference>
<dbReference type="CDD" id="cd06225">
    <property type="entry name" value="HAMP"/>
    <property type="match status" value="1"/>
</dbReference>
<dbReference type="GO" id="GO:0005886">
    <property type="term" value="C:plasma membrane"/>
    <property type="evidence" value="ECO:0007669"/>
    <property type="project" value="UniProtKB-SubCell"/>
</dbReference>
<reference evidence="12 13" key="1">
    <citation type="submission" date="2018-05" db="EMBL/GenBank/DDBJ databases">
        <title>Complete Genome Sequence of Methylobacterium sp. 17Sr1-43.</title>
        <authorList>
            <person name="Srinivasan S."/>
        </authorList>
    </citation>
    <scope>NUCLEOTIDE SEQUENCE [LARGE SCALE GENOMIC DNA]</scope>
    <source>
        <strain evidence="12 13">17Sr1-43</strain>
    </source>
</reference>
<evidence type="ECO:0000256" key="8">
    <source>
        <dbReference type="PROSITE-ProRule" id="PRU00284"/>
    </source>
</evidence>
<evidence type="ECO:0000259" key="10">
    <source>
        <dbReference type="PROSITE" id="PS50111"/>
    </source>
</evidence>
<evidence type="ECO:0000313" key="12">
    <source>
        <dbReference type="EMBL" id="AWN38511.1"/>
    </source>
</evidence>
<dbReference type="InterPro" id="IPR003660">
    <property type="entry name" value="HAMP_dom"/>
</dbReference>
<dbReference type="KEGG" id="meti:DK427_24560"/>
<feature type="domain" description="HAMP" evidence="11">
    <location>
        <begin position="209"/>
        <end position="261"/>
    </location>
</feature>
<evidence type="ECO:0000256" key="6">
    <source>
        <dbReference type="ARBA" id="ARBA00023224"/>
    </source>
</evidence>
<evidence type="ECO:0000256" key="7">
    <source>
        <dbReference type="ARBA" id="ARBA00029447"/>
    </source>
</evidence>
<dbReference type="EMBL" id="CP029551">
    <property type="protein sequence ID" value="AWN38511.1"/>
    <property type="molecule type" value="Genomic_DNA"/>
</dbReference>
<dbReference type="SMART" id="SM01049">
    <property type="entry name" value="Cache_2"/>
    <property type="match status" value="1"/>
</dbReference>
<proteinExistence type="inferred from homology"/>
<dbReference type="Proteomes" id="UP000246058">
    <property type="component" value="Chromosome"/>
</dbReference>
<dbReference type="PROSITE" id="PS50885">
    <property type="entry name" value="HAMP"/>
    <property type="match status" value="1"/>
</dbReference>
<evidence type="ECO:0000313" key="13">
    <source>
        <dbReference type="Proteomes" id="UP000246058"/>
    </source>
</evidence>
<dbReference type="GO" id="GO:0007165">
    <property type="term" value="P:signal transduction"/>
    <property type="evidence" value="ECO:0007669"/>
    <property type="project" value="UniProtKB-KW"/>
</dbReference>
<dbReference type="PANTHER" id="PTHR32089">
    <property type="entry name" value="METHYL-ACCEPTING CHEMOTAXIS PROTEIN MCPB"/>
    <property type="match status" value="1"/>
</dbReference>
<dbReference type="PANTHER" id="PTHR32089:SF112">
    <property type="entry name" value="LYSOZYME-LIKE PROTEIN-RELATED"/>
    <property type="match status" value="1"/>
</dbReference>
<dbReference type="Gene3D" id="1.10.287.950">
    <property type="entry name" value="Methyl-accepting chemotaxis protein"/>
    <property type="match status" value="1"/>
</dbReference>
<dbReference type="AlphaFoldDB" id="A0A2U8VYR6"/>
<accession>A0A2U8VYR6</accession>
<dbReference type="Pfam" id="PF00672">
    <property type="entry name" value="HAMP"/>
    <property type="match status" value="1"/>
</dbReference>
<keyword evidence="13" id="KW-1185">Reference proteome</keyword>
<gene>
    <name evidence="12" type="ORF">DK427_24560</name>
</gene>